<evidence type="ECO:0000313" key="2">
    <source>
        <dbReference type="EMBL" id="KAJ4308399.1"/>
    </source>
</evidence>
<gene>
    <name evidence="2" type="ORF">N0V84_012127</name>
</gene>
<feature type="compositionally biased region" description="Basic residues" evidence="1">
    <location>
        <begin position="1"/>
        <end position="13"/>
    </location>
</feature>
<feature type="region of interest" description="Disordered" evidence="1">
    <location>
        <begin position="1"/>
        <end position="94"/>
    </location>
</feature>
<dbReference type="OrthoDB" id="5038369at2759"/>
<dbReference type="AlphaFoldDB" id="A0A9W8TAU5"/>
<feature type="compositionally biased region" description="Low complexity" evidence="1">
    <location>
        <begin position="25"/>
        <end position="39"/>
    </location>
</feature>
<keyword evidence="3" id="KW-1185">Reference proteome</keyword>
<protein>
    <submittedName>
        <fullName evidence="2">Uncharacterized protein</fullName>
    </submittedName>
</protein>
<proteinExistence type="predicted"/>
<evidence type="ECO:0000256" key="1">
    <source>
        <dbReference type="SAM" id="MobiDB-lite"/>
    </source>
</evidence>
<dbReference type="Proteomes" id="UP001140502">
    <property type="component" value="Unassembled WGS sequence"/>
</dbReference>
<reference evidence="2" key="1">
    <citation type="submission" date="2022-10" db="EMBL/GenBank/DDBJ databases">
        <title>Tapping the CABI collections for fungal endophytes: first genome assemblies for Collariella, Neodidymelliopsis, Ascochyta clinopodiicola, Didymella pomorum, Didymosphaeria variabile, Neocosmospora piperis and Neocucurbitaria cava.</title>
        <authorList>
            <person name="Hill R."/>
        </authorList>
    </citation>
    <scope>NUCLEOTIDE SEQUENCE</scope>
    <source>
        <strain evidence="2">IMI 366586</strain>
    </source>
</reference>
<accession>A0A9W8TAU5</accession>
<evidence type="ECO:0000313" key="3">
    <source>
        <dbReference type="Proteomes" id="UP001140502"/>
    </source>
</evidence>
<dbReference type="EMBL" id="JAPEUR010000535">
    <property type="protein sequence ID" value="KAJ4308399.1"/>
    <property type="molecule type" value="Genomic_DNA"/>
</dbReference>
<sequence>MALKQSKNRKAKKATITLALPILEPSSPSFDSKTTTSTPKSRKRSSPEAPNPKPAKKIKPERKPLVTSPPGSSKWHTSDDALDSEEDDHSGVKSFGQDTFMHQWEAVESENMLEFYLAYPHNRNATLCEYHFLQLAERWYERRKPGVETALKKMFETSFGDTEPPDFSPFGLPIDEDTWDLKPLDEFMGDVSRQIEQAKLRLDKEHDRVTFTTAHVPLCEVGPRDEHLRCTLCPEDDEKPIPVEHMSVVPEDCDAAVAKWAQERREQWERGVLTCGHASSIMILGGKNPDFLECEECGHAQPADRDACPGNYELRIAGIRVPVEISPSHMAMNSRVGHGDVGGIHFVVDTCTGKVLIKFR</sequence>
<comment type="caution">
    <text evidence="2">The sequence shown here is derived from an EMBL/GenBank/DDBJ whole genome shotgun (WGS) entry which is preliminary data.</text>
</comment>
<name>A0A9W8TAU5_9HYPO</name>
<organism evidence="2 3">
    <name type="scientific">Fusarium piperis</name>
    <dbReference type="NCBI Taxonomy" id="1435070"/>
    <lineage>
        <taxon>Eukaryota</taxon>
        <taxon>Fungi</taxon>
        <taxon>Dikarya</taxon>
        <taxon>Ascomycota</taxon>
        <taxon>Pezizomycotina</taxon>
        <taxon>Sordariomycetes</taxon>
        <taxon>Hypocreomycetidae</taxon>
        <taxon>Hypocreales</taxon>
        <taxon>Nectriaceae</taxon>
        <taxon>Fusarium</taxon>
        <taxon>Fusarium solani species complex</taxon>
    </lineage>
</organism>